<dbReference type="PANTHER" id="PTHR30576:SF0">
    <property type="entry name" value="UNDECAPRENYL-PHOSPHATE N-ACETYLGALACTOSAMINYL 1-PHOSPHATE TRANSFERASE-RELATED"/>
    <property type="match status" value="1"/>
</dbReference>
<protein>
    <submittedName>
        <fullName evidence="5">Exopolysaccharide biosynthesis protein</fullName>
    </submittedName>
</protein>
<dbReference type="EMBL" id="VWNA01000004">
    <property type="protein sequence ID" value="MQT15642.1"/>
    <property type="molecule type" value="Genomic_DNA"/>
</dbReference>
<dbReference type="PANTHER" id="PTHR30576">
    <property type="entry name" value="COLANIC BIOSYNTHESIS UDP-GLUCOSE LIPID CARRIER TRANSFERASE"/>
    <property type="match status" value="1"/>
</dbReference>
<dbReference type="Pfam" id="PF02397">
    <property type="entry name" value="Bac_transf"/>
    <property type="match status" value="1"/>
</dbReference>
<keyword evidence="3" id="KW-0472">Membrane</keyword>
<evidence type="ECO:0000256" key="1">
    <source>
        <dbReference type="ARBA" id="ARBA00006464"/>
    </source>
</evidence>
<feature type="domain" description="Bacterial sugar transferase" evidence="4">
    <location>
        <begin position="26"/>
        <end position="204"/>
    </location>
</feature>
<dbReference type="InterPro" id="IPR003362">
    <property type="entry name" value="Bact_transf"/>
</dbReference>
<keyword evidence="2" id="KW-0270">Exopolysaccharide synthesis</keyword>
<comment type="caution">
    <text evidence="5">The sequence shown here is derived from an EMBL/GenBank/DDBJ whole genome shotgun (WGS) entry which is preliminary data.</text>
</comment>
<dbReference type="RefSeq" id="WP_153490087.1">
    <property type="nucleotide sequence ID" value="NZ_VWNA01000003.1"/>
</dbReference>
<name>A0A6A7YB98_9HYPH</name>
<evidence type="ECO:0000313" key="7">
    <source>
        <dbReference type="Proteomes" id="UP000332515"/>
    </source>
</evidence>
<feature type="transmembrane region" description="Helical" evidence="3">
    <location>
        <begin position="28"/>
        <end position="52"/>
    </location>
</feature>
<dbReference type="GO" id="GO:0016780">
    <property type="term" value="F:phosphotransferase activity, for other substituted phosphate groups"/>
    <property type="evidence" value="ECO:0007669"/>
    <property type="project" value="TreeGrafter"/>
</dbReference>
<dbReference type="AlphaFoldDB" id="A0A6A7YB98"/>
<proteinExistence type="inferred from homology"/>
<keyword evidence="7" id="KW-1185">Reference proteome</keyword>
<evidence type="ECO:0000256" key="3">
    <source>
        <dbReference type="SAM" id="Phobius"/>
    </source>
</evidence>
<dbReference type="EMBL" id="VWNA01000003">
    <property type="protein sequence ID" value="MQT15258.1"/>
    <property type="molecule type" value="Genomic_DNA"/>
</dbReference>
<keyword evidence="3" id="KW-1133">Transmembrane helix</keyword>
<evidence type="ECO:0000313" key="6">
    <source>
        <dbReference type="EMBL" id="MQT15642.1"/>
    </source>
</evidence>
<reference evidence="5 7" key="1">
    <citation type="submission" date="2019-09" db="EMBL/GenBank/DDBJ databases">
        <title>Segnochrobactrum spirostomi gen. nov., sp. nov., isolated from the ciliate Spirostomum cf. yagiui and description of a novel family, Segnochrobactraceae fam. nov. within the order Rhizobiales of the class Alphaproteobacteria.</title>
        <authorList>
            <person name="Akter S."/>
            <person name="Shazib S.U.A."/>
            <person name="Shin M.K."/>
        </authorList>
    </citation>
    <scope>NUCLEOTIDE SEQUENCE [LARGE SCALE GENOMIC DNA]</scope>
    <source>
        <strain evidence="5 7">Sp-1</strain>
    </source>
</reference>
<evidence type="ECO:0000259" key="4">
    <source>
        <dbReference type="Pfam" id="PF02397"/>
    </source>
</evidence>
<comment type="similarity">
    <text evidence="1">Belongs to the bacterial sugar transferase family.</text>
</comment>
<gene>
    <name evidence="5" type="ORF">F0357_21870</name>
    <name evidence="6" type="ORF">F0357_23945</name>
</gene>
<evidence type="ECO:0000313" key="5">
    <source>
        <dbReference type="EMBL" id="MQT15258.1"/>
    </source>
</evidence>
<dbReference type="GO" id="GO:0000271">
    <property type="term" value="P:polysaccharide biosynthetic process"/>
    <property type="evidence" value="ECO:0007669"/>
    <property type="project" value="UniProtKB-KW"/>
</dbReference>
<dbReference type="Proteomes" id="UP000332515">
    <property type="component" value="Unassembled WGS sequence"/>
</dbReference>
<keyword evidence="3" id="KW-0812">Transmembrane</keyword>
<sequence length="210" mass="23243">MRARAALIQTPWRAVPRDRARSAAAKRFLDLVGASVGLVLLALPMLLLALAIRLDSPGPALFRQARTGCGGRPFVIWKFRTMRHAGRDPGSPTVVTRLGAFLRPRGLDELPQLVNVLAGDMSLVGPRPHAIEEDACLADLLPRYRDRQRALPGISGWAQVQGWRGPAPEPEAMAERLRHDLWYVEHRTLALDLHIIGRSLALVVRGRMRG</sequence>
<accession>A0A6A7YB98</accession>
<evidence type="ECO:0000256" key="2">
    <source>
        <dbReference type="ARBA" id="ARBA00023169"/>
    </source>
</evidence>
<organism evidence="5 7">
    <name type="scientific">Segnochrobactrum spirostomi</name>
    <dbReference type="NCBI Taxonomy" id="2608987"/>
    <lineage>
        <taxon>Bacteria</taxon>
        <taxon>Pseudomonadati</taxon>
        <taxon>Pseudomonadota</taxon>
        <taxon>Alphaproteobacteria</taxon>
        <taxon>Hyphomicrobiales</taxon>
        <taxon>Segnochrobactraceae</taxon>
        <taxon>Segnochrobactrum</taxon>
    </lineage>
</organism>